<keyword evidence="1" id="KW-1133">Transmembrane helix</keyword>
<sequence length="184" mass="19836">MDAKTKTIVAGVGATIGFIILVVGIALVYKAYKDGKFKALSNKFSTLIYGPMVSRLEFSKDTGIIEIVKIVLLDANGAVLNNKSTYTFEFKGLWDNAGPEHIMKTDGGAYREFHSATDSPGQFLTVKFGTPIPKVASIVVYGNSAWVTRIPGTRLKVVTATGAVLFDEVTTSQASVRTHMIPSK</sequence>
<dbReference type="KEGG" id="vg:25392221"/>
<evidence type="ECO:0000256" key="1">
    <source>
        <dbReference type="SAM" id="Phobius"/>
    </source>
</evidence>
<gene>
    <name evidence="2" type="ORF">SGPV054</name>
</gene>
<dbReference type="GeneID" id="25392221"/>
<protein>
    <submittedName>
        <fullName evidence="2">Uncharacterized protein</fullName>
    </submittedName>
</protein>
<feature type="transmembrane region" description="Helical" evidence="1">
    <location>
        <begin position="6"/>
        <end position="29"/>
    </location>
</feature>
<evidence type="ECO:0000313" key="2">
    <source>
        <dbReference type="EMBL" id="AKR04178.1"/>
    </source>
</evidence>
<keyword evidence="1" id="KW-0812">Transmembrane</keyword>
<proteinExistence type="predicted"/>
<reference evidence="2 3" key="1">
    <citation type="journal article" date="2015" name="J. Virol.">
        <title>Salmon gill poxvirus, the deepest representative of the Chordopoxvirinae.</title>
        <authorList>
            <person name="Gjessing M.C."/>
            <person name="Yutin N."/>
            <person name="Tengs T."/>
            <person name="Senkevich T."/>
            <person name="Koonin E.V."/>
            <person name="Ronning H.P."/>
            <person name="Alarson M."/>
            <person name="Ylving S."/>
            <person name="Lie K.-I."/>
            <person name="Saure B."/>
            <person name="Tran L."/>
            <person name="Moss B."/>
            <person name="Dale O.B."/>
        </authorList>
    </citation>
    <scope>NUCLEOTIDE SEQUENCE [LARGE SCALE GENOMIC DNA]</scope>
    <source>
        <strain evidence="2">2012-04-F277-L3G</strain>
    </source>
</reference>
<keyword evidence="1" id="KW-0472">Membrane</keyword>
<name>A0A0H4XWF7_9POXV</name>
<organism evidence="2 3">
    <name type="scientific">Salmon gill poxvirus</name>
    <dbReference type="NCBI Taxonomy" id="1680908"/>
    <lineage>
        <taxon>Viruses</taxon>
        <taxon>Varidnaviria</taxon>
        <taxon>Bamfordvirae</taxon>
        <taxon>Nucleocytoviricota</taxon>
        <taxon>Pokkesviricetes</taxon>
        <taxon>Chitovirales</taxon>
        <taxon>Poxviridae</taxon>
        <taxon>Chordopoxvirinae</taxon>
        <taxon>Salmonpoxvirus</taxon>
        <taxon>Salmonpoxvirus gillpox</taxon>
        <taxon>Salmon gillpox virus</taxon>
    </lineage>
</organism>
<accession>A0A0H4XWF7</accession>
<evidence type="ECO:0000313" key="3">
    <source>
        <dbReference type="Proteomes" id="UP000105007"/>
    </source>
</evidence>
<dbReference type="EMBL" id="KT159937">
    <property type="protein sequence ID" value="AKR04178.1"/>
    <property type="molecule type" value="Genomic_DNA"/>
</dbReference>
<keyword evidence="3" id="KW-1185">Reference proteome</keyword>
<dbReference type="Proteomes" id="UP000105007">
    <property type="component" value="Segment"/>
</dbReference>
<dbReference type="RefSeq" id="YP_009162426.1">
    <property type="nucleotide sequence ID" value="NC_027707.1"/>
</dbReference>